<dbReference type="SMART" id="SM00028">
    <property type="entry name" value="TPR"/>
    <property type="match status" value="2"/>
</dbReference>
<dbReference type="Proteomes" id="UP000215884">
    <property type="component" value="Chromosome"/>
</dbReference>
<evidence type="ECO:0000256" key="1">
    <source>
        <dbReference type="ARBA" id="ARBA00022737"/>
    </source>
</evidence>
<sequence>MMDSAVPRQDLRQDLRQSSGQDSSGLPTARNMRFQKLIQSSGAALFCALSFAAAQAATGGEPAAVIQVDVAPCLAAAAADDMDKAATACAAVIDNEKTAKADLIKALIARAALHARHDQIDRAIADDSRVLSLDPALADIWNARGELWLKKGDKPKAVQDFGAALKIDPNHEKARANHKAMAREIERIGAQMAVAGKPSFNCARARRGAEKAICGNRELADLDREIFGSHLRVIREAGSPAEARKIQREQDEFIARRNAGYGRPGYDLKKAMQERLRQINGVDGY</sequence>
<dbReference type="InterPro" id="IPR019734">
    <property type="entry name" value="TPR_rpt"/>
</dbReference>
<accession>A0A2U8Q0U1</accession>
<dbReference type="Pfam" id="PF07719">
    <property type="entry name" value="TPR_2"/>
    <property type="match status" value="1"/>
</dbReference>
<dbReference type="KEGG" id="brq:CIT40_28795"/>
<dbReference type="EMBL" id="CP029426">
    <property type="protein sequence ID" value="AWM03644.1"/>
    <property type="molecule type" value="Genomic_DNA"/>
</dbReference>
<evidence type="ECO:0000313" key="5">
    <source>
        <dbReference type="EMBL" id="AWM03644.1"/>
    </source>
</evidence>
<keyword evidence="6" id="KW-1185">Reference proteome</keyword>
<dbReference type="InterPro" id="IPR013105">
    <property type="entry name" value="TPR_2"/>
</dbReference>
<protein>
    <submittedName>
        <fullName evidence="5">Tetratricopeptide repeat protein</fullName>
    </submittedName>
</protein>
<evidence type="ECO:0000313" key="6">
    <source>
        <dbReference type="Proteomes" id="UP000215884"/>
    </source>
</evidence>
<reference evidence="5 6" key="2">
    <citation type="journal article" date="2019" name="Int. J. Syst. Evol. Microbiol.">
        <title>Description and complete genome sequence of Bradyrhizobium amphicarpaeae sp. nov., harbouring photosystem and nitrogen-fixation genes.</title>
        <authorList>
            <person name="Bromfield E.S.P."/>
            <person name="Cloutier S."/>
            <person name="Nguyen H.D.T."/>
        </authorList>
    </citation>
    <scope>NUCLEOTIDE SEQUENCE [LARGE SCALE GENOMIC DNA]</scope>
    <source>
        <strain evidence="5 6">39S1MB</strain>
    </source>
</reference>
<dbReference type="SUPFAM" id="SSF48452">
    <property type="entry name" value="TPR-like"/>
    <property type="match status" value="1"/>
</dbReference>
<reference evidence="5 6" key="1">
    <citation type="journal article" date="2017" name="Syst. Appl. Microbiol.">
        <title>Soybeans inoculated with root zone soils of Canadian native legumes harbour diverse and novel Bradyrhizobium spp. that possess agricultural potential.</title>
        <authorList>
            <person name="Bromfield E.S.P."/>
            <person name="Cloutier S."/>
            <person name="Tambong J.T."/>
            <person name="Tran Thi T.V."/>
        </authorList>
    </citation>
    <scope>NUCLEOTIDE SEQUENCE [LARGE SCALE GENOMIC DNA]</scope>
    <source>
        <strain evidence="5 6">39S1MB</strain>
    </source>
</reference>
<gene>
    <name evidence="5" type="ORF">CIT40_28795</name>
</gene>
<feature type="region of interest" description="Disordered" evidence="4">
    <location>
        <begin position="1"/>
        <end position="27"/>
    </location>
</feature>
<organism evidence="5 6">
    <name type="scientific">Bradyrhizobium amphicarpaeae</name>
    <dbReference type="NCBI Taxonomy" id="1404768"/>
    <lineage>
        <taxon>Bacteria</taxon>
        <taxon>Pseudomonadati</taxon>
        <taxon>Pseudomonadota</taxon>
        <taxon>Alphaproteobacteria</taxon>
        <taxon>Hyphomicrobiales</taxon>
        <taxon>Nitrobacteraceae</taxon>
        <taxon>Bradyrhizobium</taxon>
    </lineage>
</organism>
<dbReference type="OrthoDB" id="7066062at2"/>
<feature type="repeat" description="TPR" evidence="3">
    <location>
        <begin position="138"/>
        <end position="171"/>
    </location>
</feature>
<evidence type="ECO:0000256" key="2">
    <source>
        <dbReference type="ARBA" id="ARBA00022803"/>
    </source>
</evidence>
<feature type="compositionally biased region" description="Polar residues" evidence="4">
    <location>
        <begin position="16"/>
        <end position="26"/>
    </location>
</feature>
<evidence type="ECO:0000256" key="4">
    <source>
        <dbReference type="SAM" id="MobiDB-lite"/>
    </source>
</evidence>
<keyword evidence="1" id="KW-0677">Repeat</keyword>
<name>A0A2U8Q0U1_9BRAD</name>
<evidence type="ECO:0000256" key="3">
    <source>
        <dbReference type="PROSITE-ProRule" id="PRU00339"/>
    </source>
</evidence>
<keyword evidence="2 3" id="KW-0802">TPR repeat</keyword>
<dbReference type="InterPro" id="IPR011990">
    <property type="entry name" value="TPR-like_helical_dom_sf"/>
</dbReference>
<proteinExistence type="predicted"/>
<dbReference type="Gene3D" id="1.25.40.10">
    <property type="entry name" value="Tetratricopeptide repeat domain"/>
    <property type="match status" value="1"/>
</dbReference>
<dbReference type="AlphaFoldDB" id="A0A2U8Q0U1"/>
<dbReference type="PROSITE" id="PS50005">
    <property type="entry name" value="TPR"/>
    <property type="match status" value="1"/>
</dbReference>